<comment type="caution">
    <text evidence="11">The sequence shown here is derived from an EMBL/GenBank/DDBJ whole genome shotgun (WGS) entry which is preliminary data.</text>
</comment>
<dbReference type="Pfam" id="PF08423">
    <property type="entry name" value="Rad51"/>
    <property type="match status" value="1"/>
</dbReference>
<evidence type="ECO:0000256" key="5">
    <source>
        <dbReference type="ARBA" id="ARBA00022840"/>
    </source>
</evidence>
<reference evidence="11" key="1">
    <citation type="submission" date="2020-12" db="EMBL/GenBank/DDBJ databases">
        <authorList>
            <person name="Iha C."/>
        </authorList>
    </citation>
    <scope>NUCLEOTIDE SEQUENCE</scope>
</reference>
<dbReference type="AlphaFoldDB" id="A0A8S1JBH6"/>
<dbReference type="Gene3D" id="3.40.50.300">
    <property type="entry name" value="P-loop containing nucleotide triphosphate hydrolases"/>
    <property type="match status" value="1"/>
</dbReference>
<gene>
    <name evidence="11" type="ORF">OSTQU699_LOCUS10271</name>
</gene>
<evidence type="ECO:0000256" key="8">
    <source>
        <dbReference type="ARBA" id="ARBA00023204"/>
    </source>
</evidence>
<dbReference type="GO" id="GO:0005524">
    <property type="term" value="F:ATP binding"/>
    <property type="evidence" value="ECO:0007669"/>
    <property type="project" value="UniProtKB-KW"/>
</dbReference>
<evidence type="ECO:0000256" key="9">
    <source>
        <dbReference type="ARBA" id="ARBA00023242"/>
    </source>
</evidence>
<evidence type="ECO:0000256" key="3">
    <source>
        <dbReference type="ARBA" id="ARBA00022741"/>
    </source>
</evidence>
<evidence type="ECO:0000259" key="10">
    <source>
        <dbReference type="PROSITE" id="PS50162"/>
    </source>
</evidence>
<comment type="subcellular location">
    <subcellularLocation>
        <location evidence="1">Nucleus</location>
    </subcellularLocation>
</comment>
<feature type="domain" description="RecA family profile 1" evidence="10">
    <location>
        <begin position="84"/>
        <end position="257"/>
    </location>
</feature>
<evidence type="ECO:0000256" key="7">
    <source>
        <dbReference type="ARBA" id="ARBA00023172"/>
    </source>
</evidence>
<dbReference type="EMBL" id="CAJHUC010002973">
    <property type="protein sequence ID" value="CAD7704916.1"/>
    <property type="molecule type" value="Genomic_DNA"/>
</dbReference>
<keyword evidence="9" id="KW-0539">Nucleus</keyword>
<dbReference type="GO" id="GO:0000400">
    <property type="term" value="F:four-way junction DNA binding"/>
    <property type="evidence" value="ECO:0007669"/>
    <property type="project" value="TreeGrafter"/>
</dbReference>
<keyword evidence="3" id="KW-0547">Nucleotide-binding</keyword>
<proteinExistence type="inferred from homology"/>
<dbReference type="GO" id="GO:0033063">
    <property type="term" value="C:Rad51B-Rad51C-Rad51D-XRCC2 complex"/>
    <property type="evidence" value="ECO:0007669"/>
    <property type="project" value="TreeGrafter"/>
</dbReference>
<dbReference type="GO" id="GO:0042148">
    <property type="term" value="P:DNA strand invasion"/>
    <property type="evidence" value="ECO:0007669"/>
    <property type="project" value="TreeGrafter"/>
</dbReference>
<keyword evidence="4" id="KW-0227">DNA damage</keyword>
<dbReference type="PANTHER" id="PTHR46457">
    <property type="entry name" value="DNA REPAIR PROTEIN RAD51 HOMOLOG 4"/>
    <property type="match status" value="1"/>
</dbReference>
<dbReference type="GO" id="GO:0000724">
    <property type="term" value="P:double-strand break repair via homologous recombination"/>
    <property type="evidence" value="ECO:0007669"/>
    <property type="project" value="TreeGrafter"/>
</dbReference>
<accession>A0A8S1JBH6</accession>
<protein>
    <recommendedName>
        <fullName evidence="10">RecA family profile 1 domain-containing protein</fullName>
    </recommendedName>
</protein>
<dbReference type="Proteomes" id="UP000708148">
    <property type="component" value="Unassembled WGS sequence"/>
</dbReference>
<evidence type="ECO:0000256" key="6">
    <source>
        <dbReference type="ARBA" id="ARBA00023125"/>
    </source>
</evidence>
<dbReference type="InterPro" id="IPR047323">
    <property type="entry name" value="Rad51D_C"/>
</dbReference>
<dbReference type="GO" id="GO:0005815">
    <property type="term" value="C:microtubule organizing center"/>
    <property type="evidence" value="ECO:0007669"/>
    <property type="project" value="TreeGrafter"/>
</dbReference>
<dbReference type="SUPFAM" id="SSF52540">
    <property type="entry name" value="P-loop containing nucleoside triphosphate hydrolases"/>
    <property type="match status" value="1"/>
</dbReference>
<keyword evidence="12" id="KW-1185">Reference proteome</keyword>
<dbReference type="PROSITE" id="PS50162">
    <property type="entry name" value="RECA_2"/>
    <property type="match status" value="1"/>
</dbReference>
<evidence type="ECO:0000256" key="4">
    <source>
        <dbReference type="ARBA" id="ARBA00022763"/>
    </source>
</evidence>
<sequence>MPPTKRIRLQAGDSAAEAFCGAFPTIEHFLTTTEEDWKRGSGNKSRTIQGQSTDLYEIGIQYLEDHVAPPVISGTALLKSLQTTSKLLSTGCESLDNLLRGGVRGGHHTELVGPSASGKTQLCLSVALSSARRGSRVVYIDTSNSFSGSRVASINESRGPCGTPLKAVLGNITVYHSHDIFSVLHVLDELALQMSKVLDGAQLPEVLVLDSVSSVVTPVLGGGQRHSHGHTLMVSLGRMLKVVAESFGMAVVSTNHEVGGPSRPRPALGDSWLNQPHLRIHLSKVAGEADACYATVKTSAVLPRDKSTVVRLCAGAGVVSAH</sequence>
<dbReference type="PANTHER" id="PTHR46457:SF1">
    <property type="entry name" value="DNA REPAIR PROTEIN RAD51 HOMOLOG 4"/>
    <property type="match status" value="1"/>
</dbReference>
<dbReference type="GO" id="GO:0000723">
    <property type="term" value="P:telomere maintenance"/>
    <property type="evidence" value="ECO:0007669"/>
    <property type="project" value="TreeGrafter"/>
</dbReference>
<dbReference type="GO" id="GO:0003697">
    <property type="term" value="F:single-stranded DNA binding"/>
    <property type="evidence" value="ECO:0007669"/>
    <property type="project" value="TreeGrafter"/>
</dbReference>
<keyword evidence="8" id="KW-0234">DNA repair</keyword>
<dbReference type="GO" id="GO:0007131">
    <property type="term" value="P:reciprocal meiotic recombination"/>
    <property type="evidence" value="ECO:0007669"/>
    <property type="project" value="TreeGrafter"/>
</dbReference>
<comment type="similarity">
    <text evidence="2">Belongs to the RecA family. RAD51 subfamily.</text>
</comment>
<dbReference type="GO" id="GO:0140664">
    <property type="term" value="F:ATP-dependent DNA damage sensor activity"/>
    <property type="evidence" value="ECO:0007669"/>
    <property type="project" value="InterPro"/>
</dbReference>
<organism evidence="11 12">
    <name type="scientific">Ostreobium quekettii</name>
    <dbReference type="NCBI Taxonomy" id="121088"/>
    <lineage>
        <taxon>Eukaryota</taxon>
        <taxon>Viridiplantae</taxon>
        <taxon>Chlorophyta</taxon>
        <taxon>core chlorophytes</taxon>
        <taxon>Ulvophyceae</taxon>
        <taxon>TCBD clade</taxon>
        <taxon>Bryopsidales</taxon>
        <taxon>Ostreobineae</taxon>
        <taxon>Ostreobiaceae</taxon>
        <taxon>Ostreobium</taxon>
    </lineage>
</organism>
<dbReference type="OrthoDB" id="336321at2759"/>
<keyword evidence="5" id="KW-0067">ATP-binding</keyword>
<name>A0A8S1JBH6_9CHLO</name>
<evidence type="ECO:0000256" key="1">
    <source>
        <dbReference type="ARBA" id="ARBA00004123"/>
    </source>
</evidence>
<dbReference type="InterPro" id="IPR051988">
    <property type="entry name" value="HRR_RAD51_Paralog"/>
</dbReference>
<keyword evidence="6" id="KW-0238">DNA-binding</keyword>
<dbReference type="GO" id="GO:0005657">
    <property type="term" value="C:replication fork"/>
    <property type="evidence" value="ECO:0007669"/>
    <property type="project" value="TreeGrafter"/>
</dbReference>
<evidence type="ECO:0000313" key="12">
    <source>
        <dbReference type="Proteomes" id="UP000708148"/>
    </source>
</evidence>
<dbReference type="InterPro" id="IPR020588">
    <property type="entry name" value="RecA_ATP-bd"/>
</dbReference>
<keyword evidence="7" id="KW-0233">DNA recombination</keyword>
<dbReference type="SMART" id="SM00382">
    <property type="entry name" value="AAA"/>
    <property type="match status" value="1"/>
</dbReference>
<dbReference type="InterPro" id="IPR013632">
    <property type="entry name" value="Rad51_C"/>
</dbReference>
<dbReference type="CDD" id="cd19489">
    <property type="entry name" value="Rad51D"/>
    <property type="match status" value="1"/>
</dbReference>
<evidence type="ECO:0000313" key="11">
    <source>
        <dbReference type="EMBL" id="CAD7704916.1"/>
    </source>
</evidence>
<dbReference type="InterPro" id="IPR003593">
    <property type="entry name" value="AAA+_ATPase"/>
</dbReference>
<evidence type="ECO:0000256" key="2">
    <source>
        <dbReference type="ARBA" id="ARBA00007095"/>
    </source>
</evidence>
<dbReference type="InterPro" id="IPR027417">
    <property type="entry name" value="P-loop_NTPase"/>
</dbReference>